<reference evidence="1 2" key="1">
    <citation type="submission" date="2019-10" db="EMBL/GenBank/DDBJ databases">
        <title>Cognatihalovulum marinum gen. nov. sp. nov., a new member of the family Rhodobacteraceae isolated from deep seawater of the Northwest Indian Ocean.</title>
        <authorList>
            <person name="Ruan C."/>
            <person name="Wang J."/>
            <person name="Zheng X."/>
            <person name="Song L."/>
            <person name="Zhu Y."/>
            <person name="Huang Y."/>
            <person name="Lu Z."/>
            <person name="Du W."/>
            <person name="Huang L."/>
            <person name="Dai X."/>
        </authorList>
    </citation>
    <scope>NUCLEOTIDE SEQUENCE [LARGE SCALE GENOMIC DNA]</scope>
    <source>
        <strain evidence="1 2">2CG4</strain>
    </source>
</reference>
<dbReference type="Gene3D" id="3.40.50.150">
    <property type="entry name" value="Vaccinia Virus protein VP39"/>
    <property type="match status" value="1"/>
</dbReference>
<dbReference type="SUPFAM" id="SSF53335">
    <property type="entry name" value="S-adenosyl-L-methionine-dependent methyltransferases"/>
    <property type="match status" value="1"/>
</dbReference>
<keyword evidence="1" id="KW-0808">Transferase</keyword>
<evidence type="ECO:0000313" key="2">
    <source>
        <dbReference type="Proteomes" id="UP000474957"/>
    </source>
</evidence>
<evidence type="ECO:0000313" key="1">
    <source>
        <dbReference type="EMBL" id="MSU88157.1"/>
    </source>
</evidence>
<name>A0A6L5YV72_9RHOB</name>
<dbReference type="Proteomes" id="UP000474957">
    <property type="component" value="Unassembled WGS sequence"/>
</dbReference>
<dbReference type="CDD" id="cd02440">
    <property type="entry name" value="AdoMet_MTases"/>
    <property type="match status" value="1"/>
</dbReference>
<dbReference type="Pfam" id="PF13489">
    <property type="entry name" value="Methyltransf_23"/>
    <property type="match status" value="1"/>
</dbReference>
<dbReference type="GO" id="GO:0008168">
    <property type="term" value="F:methyltransferase activity"/>
    <property type="evidence" value="ECO:0007669"/>
    <property type="project" value="UniProtKB-KW"/>
</dbReference>
<dbReference type="PANTHER" id="PTHR43464">
    <property type="entry name" value="METHYLTRANSFERASE"/>
    <property type="match status" value="1"/>
</dbReference>
<protein>
    <submittedName>
        <fullName evidence="1">Methyltransferase domain-containing protein</fullName>
    </submittedName>
</protein>
<proteinExistence type="predicted"/>
<dbReference type="PANTHER" id="PTHR43464:SF92">
    <property type="entry name" value="SLR1071 PROTEIN"/>
    <property type="match status" value="1"/>
</dbReference>
<sequence length="192" mass="20943">MAYYDAEARAFGDHAEAQADHVRLEAFAALLPDGGRVLDYGCGTGWAAAALAARGFRADATDASEGMIAEAARRHGVAARRAVFRTLSVRQRYDGIWCADALHHADRADRAAIFERMGTALRPGAPLFLSVLKGPVDWRDERGCLFCPFREDEMTELLAANGFEMPDYDHGTGRLFDGKPVLTLYVQALAHG</sequence>
<dbReference type="GO" id="GO:0032259">
    <property type="term" value="P:methylation"/>
    <property type="evidence" value="ECO:0007669"/>
    <property type="project" value="UniProtKB-KW"/>
</dbReference>
<dbReference type="EMBL" id="WIND01000001">
    <property type="protein sequence ID" value="MSU88157.1"/>
    <property type="molecule type" value="Genomic_DNA"/>
</dbReference>
<dbReference type="AlphaFoldDB" id="A0A6L5YV72"/>
<accession>A0A6L5YV72</accession>
<comment type="caution">
    <text evidence="1">The sequence shown here is derived from an EMBL/GenBank/DDBJ whole genome shotgun (WGS) entry which is preliminary data.</text>
</comment>
<keyword evidence="2" id="KW-1185">Reference proteome</keyword>
<keyword evidence="1" id="KW-0489">Methyltransferase</keyword>
<organism evidence="1 2">
    <name type="scientific">Halovulum marinum</name>
    <dbReference type="NCBI Taxonomy" id="2662447"/>
    <lineage>
        <taxon>Bacteria</taxon>
        <taxon>Pseudomonadati</taxon>
        <taxon>Pseudomonadota</taxon>
        <taxon>Alphaproteobacteria</taxon>
        <taxon>Rhodobacterales</taxon>
        <taxon>Paracoccaceae</taxon>
        <taxon>Halovulum</taxon>
    </lineage>
</organism>
<dbReference type="InterPro" id="IPR029063">
    <property type="entry name" value="SAM-dependent_MTases_sf"/>
</dbReference>
<gene>
    <name evidence="1" type="ORF">GE300_00830</name>
</gene>
<dbReference type="RefSeq" id="WP_154443956.1">
    <property type="nucleotide sequence ID" value="NZ_WIND01000001.1"/>
</dbReference>